<dbReference type="GO" id="GO:0000978">
    <property type="term" value="F:RNA polymerase II cis-regulatory region sequence-specific DNA binding"/>
    <property type="evidence" value="ECO:0007669"/>
    <property type="project" value="InterPro"/>
</dbReference>
<evidence type="ECO:0000259" key="8">
    <source>
        <dbReference type="PROSITE" id="PS50252"/>
    </source>
</evidence>
<reference evidence="9" key="2">
    <citation type="submission" date="2020-02" db="EMBL/GenBank/DDBJ databases">
        <title>Esox lucius (northern pike) genome, fEsoLuc1, primary haplotype.</title>
        <authorList>
            <person name="Myers G."/>
            <person name="Karagic N."/>
            <person name="Meyer A."/>
            <person name="Pippel M."/>
            <person name="Reichard M."/>
            <person name="Winkler S."/>
            <person name="Tracey A."/>
            <person name="Sims Y."/>
            <person name="Howe K."/>
            <person name="Rhie A."/>
            <person name="Formenti G."/>
            <person name="Durbin R."/>
            <person name="Fedrigo O."/>
            <person name="Jarvis E.D."/>
        </authorList>
    </citation>
    <scope>NUCLEOTIDE SEQUENCE [LARGE SCALE GENOMIC DNA]</scope>
</reference>
<keyword evidence="4" id="KW-0804">Transcription</keyword>
<dbReference type="PROSITE" id="PS01264">
    <property type="entry name" value="TBOX_2"/>
    <property type="match status" value="1"/>
</dbReference>
<evidence type="ECO:0000256" key="5">
    <source>
        <dbReference type="ARBA" id="ARBA00023242"/>
    </source>
</evidence>
<dbReference type="CDD" id="cd20188">
    <property type="entry name" value="T-box_TBX2_3-like"/>
    <property type="match status" value="1"/>
</dbReference>
<evidence type="ECO:0000256" key="6">
    <source>
        <dbReference type="PROSITE-ProRule" id="PRU00201"/>
    </source>
</evidence>
<proteinExistence type="predicted"/>
<comment type="subcellular location">
    <subcellularLocation>
        <location evidence="1 6">Nucleus</location>
    </subcellularLocation>
</comment>
<dbReference type="GO" id="GO:0001708">
    <property type="term" value="P:cell fate specification"/>
    <property type="evidence" value="ECO:0007669"/>
    <property type="project" value="TreeGrafter"/>
</dbReference>
<organism evidence="9 10">
    <name type="scientific">Esox lucius</name>
    <name type="common">Northern pike</name>
    <dbReference type="NCBI Taxonomy" id="8010"/>
    <lineage>
        <taxon>Eukaryota</taxon>
        <taxon>Metazoa</taxon>
        <taxon>Chordata</taxon>
        <taxon>Craniata</taxon>
        <taxon>Vertebrata</taxon>
        <taxon>Euteleostomi</taxon>
        <taxon>Actinopterygii</taxon>
        <taxon>Neopterygii</taxon>
        <taxon>Teleostei</taxon>
        <taxon>Protacanthopterygii</taxon>
        <taxon>Esociformes</taxon>
        <taxon>Esocidae</taxon>
        <taxon>Esox</taxon>
    </lineage>
</organism>
<dbReference type="InterPro" id="IPR048387">
    <property type="entry name" value="TBX2_3_RD"/>
</dbReference>
<dbReference type="InterPro" id="IPR018186">
    <property type="entry name" value="TF_T-box_CS"/>
</dbReference>
<comment type="caution">
    <text evidence="6">Lacks conserved residue(s) required for the propagation of feature annotation.</text>
</comment>
<dbReference type="PROSITE" id="PS01283">
    <property type="entry name" value="TBOX_1"/>
    <property type="match status" value="1"/>
</dbReference>
<feature type="compositionally biased region" description="Low complexity" evidence="7">
    <location>
        <begin position="486"/>
        <end position="498"/>
    </location>
</feature>
<feature type="region of interest" description="Disordered" evidence="7">
    <location>
        <begin position="363"/>
        <end position="402"/>
    </location>
</feature>
<sequence>VDCHIIQNGSLMAFHPFLPNTASVFSFDTMMSHQPSFYPATGVTSQQSLTLPVAQRQPTLDPSNTETILCISSLEQHAANPSATLRPPKTLKNEDVIEDDPKVHLEAKDLWKQFHKFGTEMVITKSGRRMFPPFKARCTGLNKRAKYILLMDMVAADDSRYKFHNSSWMVAGKADPEMPKRMYIHPDSPASGEEWMSKVVNFHKLKLTNNISDKHGFTILNSMHKYQPRFHIVRANDILKLPFSTFRTFVFPETEFIAVTAYQNDKITQLKIDNNPFAKGFRDTGNGRREKRKQLVINIPILKYSGTKMQEDEDTSGDCFDEASLKTAGNSKSTEFYESDNERFQEFGDGHSFGQDVRKISTTEELTPDPNVTTTQDGLADRPATDSFYTRADSDDPKQDNVTIKADGMTRCFGAKALFHHPSGFSRYYSYPLDTLGVAHRLLHPTLYNFHRTTFSNVAAAAMGHMLAAVSSSGLSEMSTTGTPVSSLETGSGTSGLSSNVQQHFMPSQGLRVSPFGGIFPYPYSYEAAAPALSTTASTVNRPGRPRIQFRPYSIPSSVQDHGSTHPTSIHLMVDRDIYFHSTGNSTTASPLDCRHRPTPEVNSDFVPMGSGASAAKRITSKDRMDQLQCIHQLVSGINSYRDLSS</sequence>
<dbReference type="GO" id="GO:0045893">
    <property type="term" value="P:positive regulation of DNA-templated transcription"/>
    <property type="evidence" value="ECO:0007669"/>
    <property type="project" value="InterPro"/>
</dbReference>
<dbReference type="Pfam" id="PF20627">
    <property type="entry name" value="TBX2-3_RD"/>
    <property type="match status" value="1"/>
</dbReference>
<feature type="domain" description="T-box" evidence="8">
    <location>
        <begin position="105"/>
        <end position="283"/>
    </location>
</feature>
<evidence type="ECO:0000313" key="9">
    <source>
        <dbReference type="Ensembl" id="ENSELUP00000028257.3"/>
    </source>
</evidence>
<feature type="region of interest" description="Disordered" evidence="7">
    <location>
        <begin position="478"/>
        <end position="498"/>
    </location>
</feature>
<keyword evidence="3 6" id="KW-0238">DNA-binding</keyword>
<dbReference type="GO" id="GO:0000785">
    <property type="term" value="C:chromatin"/>
    <property type="evidence" value="ECO:0007669"/>
    <property type="project" value="TreeGrafter"/>
</dbReference>
<dbReference type="PRINTS" id="PR00938">
    <property type="entry name" value="BRACHYURY"/>
</dbReference>
<dbReference type="InterPro" id="IPR001699">
    <property type="entry name" value="TF_T-box"/>
</dbReference>
<dbReference type="Proteomes" id="UP000265140">
    <property type="component" value="Chromosome 13"/>
</dbReference>
<dbReference type="Ensembl" id="ENSELUT00000013871.3">
    <property type="protein sequence ID" value="ENSELUP00000028257.3"/>
    <property type="gene ID" value="ENSELUG00000004782.3"/>
</dbReference>
<keyword evidence="2" id="KW-0805">Transcription regulation</keyword>
<evidence type="ECO:0000256" key="7">
    <source>
        <dbReference type="SAM" id="MobiDB-lite"/>
    </source>
</evidence>
<dbReference type="SMART" id="SM00425">
    <property type="entry name" value="TBOX"/>
    <property type="match status" value="1"/>
</dbReference>
<dbReference type="PANTHER" id="PTHR11267:SF91">
    <property type="entry name" value="T-BOX TRANSCRIPTION FACTOR TBX3"/>
    <property type="match status" value="1"/>
</dbReference>
<reference evidence="9" key="3">
    <citation type="submission" date="2025-08" db="UniProtKB">
        <authorList>
            <consortium name="Ensembl"/>
        </authorList>
    </citation>
    <scope>IDENTIFICATION</scope>
</reference>
<reference evidence="9" key="4">
    <citation type="submission" date="2025-09" db="UniProtKB">
        <authorList>
            <consortium name="Ensembl"/>
        </authorList>
    </citation>
    <scope>IDENTIFICATION</scope>
</reference>
<dbReference type="Gene3D" id="2.60.40.820">
    <property type="entry name" value="Transcription factor, T-box"/>
    <property type="match status" value="1"/>
</dbReference>
<dbReference type="GeneTree" id="ENSGT00940000158066"/>
<dbReference type="GO" id="GO:0005634">
    <property type="term" value="C:nucleus"/>
    <property type="evidence" value="ECO:0007669"/>
    <property type="project" value="UniProtKB-SubCell"/>
</dbReference>
<evidence type="ECO:0000256" key="2">
    <source>
        <dbReference type="ARBA" id="ARBA00023015"/>
    </source>
</evidence>
<protein>
    <recommendedName>
        <fullName evidence="8">T-box domain-containing protein</fullName>
    </recommendedName>
</protein>
<dbReference type="InterPro" id="IPR002070">
    <property type="entry name" value="TF_Brachyury"/>
</dbReference>
<dbReference type="InterPro" id="IPR036960">
    <property type="entry name" value="T-box_sf"/>
</dbReference>
<keyword evidence="10" id="KW-1185">Reference proteome</keyword>
<dbReference type="InterPro" id="IPR008967">
    <property type="entry name" value="p53-like_TF_DNA-bd_sf"/>
</dbReference>
<dbReference type="Bgee" id="ENSELUG00000004782">
    <property type="expression patterns" value="Expressed in embryo and 1 other cell type or tissue"/>
</dbReference>
<dbReference type="FunFam" id="2.60.40.820:FF:000003">
    <property type="entry name" value="T-box transcription factor TBX3"/>
    <property type="match status" value="1"/>
</dbReference>
<dbReference type="AlphaFoldDB" id="A0A3P8ZIW3"/>
<evidence type="ECO:0000256" key="1">
    <source>
        <dbReference type="ARBA" id="ARBA00004123"/>
    </source>
</evidence>
<evidence type="ECO:0000256" key="4">
    <source>
        <dbReference type="ARBA" id="ARBA00023163"/>
    </source>
</evidence>
<dbReference type="PRINTS" id="PR00937">
    <property type="entry name" value="TBOX"/>
</dbReference>
<dbReference type="SUPFAM" id="SSF49417">
    <property type="entry name" value="p53-like transcription factors"/>
    <property type="match status" value="1"/>
</dbReference>
<feature type="region of interest" description="Disordered" evidence="7">
    <location>
        <begin position="586"/>
        <end position="610"/>
    </location>
</feature>
<dbReference type="InterPro" id="IPR046360">
    <property type="entry name" value="T-box_DNA-bd"/>
</dbReference>
<reference evidence="10" key="1">
    <citation type="journal article" date="2014" name="PLoS ONE">
        <title>The genome and linkage map of the northern pike (Esox lucius): conserved synteny revealed between the salmonid sister group and the Neoteleostei.</title>
        <authorList>
            <person name="Rondeau E.B."/>
            <person name="Minkley D.R."/>
            <person name="Leong J.S."/>
            <person name="Messmer A.M."/>
            <person name="Jantzen J.R."/>
            <person name="von Schalburg K.R."/>
            <person name="Lemon C."/>
            <person name="Bird N.H."/>
            <person name="Koop B.F."/>
        </authorList>
    </citation>
    <scope>NUCLEOTIDE SEQUENCE</scope>
</reference>
<dbReference type="PANTHER" id="PTHR11267">
    <property type="entry name" value="T-BOX PROTEIN-RELATED"/>
    <property type="match status" value="1"/>
</dbReference>
<dbReference type="GO" id="GO:0000981">
    <property type="term" value="F:DNA-binding transcription factor activity, RNA polymerase II-specific"/>
    <property type="evidence" value="ECO:0007669"/>
    <property type="project" value="TreeGrafter"/>
</dbReference>
<dbReference type="PROSITE" id="PS50252">
    <property type="entry name" value="TBOX_3"/>
    <property type="match status" value="1"/>
</dbReference>
<evidence type="ECO:0000313" key="10">
    <source>
        <dbReference type="Proteomes" id="UP000265140"/>
    </source>
</evidence>
<evidence type="ECO:0000256" key="3">
    <source>
        <dbReference type="ARBA" id="ARBA00023125"/>
    </source>
</evidence>
<name>A0A3P8ZIW3_ESOLU</name>
<accession>A0A3P8ZIW3</accession>
<keyword evidence="5 6" id="KW-0539">Nucleus</keyword>
<dbReference type="Pfam" id="PF00907">
    <property type="entry name" value="T-box"/>
    <property type="match status" value="1"/>
</dbReference>